<evidence type="ECO:0000313" key="2">
    <source>
        <dbReference type="Proteomes" id="UP001600943"/>
    </source>
</evidence>
<proteinExistence type="predicted"/>
<name>A0ABQ0BA48_9FIRM</name>
<accession>A0ABQ0BA48</accession>
<gene>
    <name evidence="1" type="ORF">K040078D81_24440</name>
</gene>
<protein>
    <submittedName>
        <fullName evidence="1">Uncharacterized protein</fullName>
    </submittedName>
</protein>
<reference evidence="1 2" key="1">
    <citation type="submission" date="2024-04" db="EMBL/GenBank/DDBJ databases">
        <title>Defined microbial consortia suppress multidrug-resistant proinflammatory Enterobacteriaceae via ecological control.</title>
        <authorList>
            <person name="Furuichi M."/>
            <person name="Kawaguchi T."/>
            <person name="Pust M."/>
            <person name="Yasuma K."/>
            <person name="Plichta D."/>
            <person name="Hasegawa N."/>
            <person name="Ohya T."/>
            <person name="Bhattarai S."/>
            <person name="Sasajima S."/>
            <person name="Aoto Y."/>
            <person name="Tuganbaev T."/>
            <person name="Yaginuma M."/>
            <person name="Ueda M."/>
            <person name="Okahashi N."/>
            <person name="Amafuji K."/>
            <person name="Kiridooshi Y."/>
            <person name="Sugita K."/>
            <person name="Strazar M."/>
            <person name="Skelly A."/>
            <person name="Suda W."/>
            <person name="Hattori M."/>
            <person name="Nakamoto N."/>
            <person name="Caballero S."/>
            <person name="Norman J."/>
            <person name="Olle B."/>
            <person name="Tanoue T."/>
            <person name="Arita M."/>
            <person name="Bucci V."/>
            <person name="Atarashi K."/>
            <person name="Xavier R."/>
            <person name="Honda K."/>
        </authorList>
    </citation>
    <scope>NUCLEOTIDE SEQUENCE [LARGE SCALE GENOMIC DNA]</scope>
    <source>
        <strain evidence="2">k04-0078-D8-1</strain>
    </source>
</reference>
<keyword evidence="2" id="KW-1185">Reference proteome</keyword>
<comment type="caution">
    <text evidence="1">The sequence shown here is derived from an EMBL/GenBank/DDBJ whole genome shotgun (WGS) entry which is preliminary data.</text>
</comment>
<evidence type="ECO:0000313" key="1">
    <source>
        <dbReference type="EMBL" id="GAA6408327.1"/>
    </source>
</evidence>
<organism evidence="1 2">
    <name type="scientific">Blautia hominis</name>
    <dbReference type="NCBI Taxonomy" id="2025493"/>
    <lineage>
        <taxon>Bacteria</taxon>
        <taxon>Bacillati</taxon>
        <taxon>Bacillota</taxon>
        <taxon>Clostridia</taxon>
        <taxon>Lachnospirales</taxon>
        <taxon>Lachnospiraceae</taxon>
        <taxon>Blautia</taxon>
    </lineage>
</organism>
<dbReference type="EMBL" id="BAABYW010000001">
    <property type="protein sequence ID" value="GAA6408327.1"/>
    <property type="molecule type" value="Genomic_DNA"/>
</dbReference>
<sequence length="74" mass="8505">MPYWNGYIDGCPQWYGTDDRVIEASAEPSGLQLYAKLSDEEWNRWFELFKQKATAALGYPVGEPEDGFEFPLLP</sequence>
<dbReference type="Proteomes" id="UP001600943">
    <property type="component" value="Unassembled WGS sequence"/>
</dbReference>